<dbReference type="GO" id="GO:0003677">
    <property type="term" value="F:DNA binding"/>
    <property type="evidence" value="ECO:0007669"/>
    <property type="project" value="InterPro"/>
</dbReference>
<accession>A0A7K3MA68</accession>
<evidence type="ECO:0000259" key="1">
    <source>
        <dbReference type="PROSITE" id="PS50943"/>
    </source>
</evidence>
<reference evidence="2 3" key="1">
    <citation type="submission" date="2019-11" db="EMBL/GenBank/DDBJ databases">
        <authorList>
            <person name="Li X.-J."/>
            <person name="Feng X.-M."/>
        </authorList>
    </citation>
    <scope>NUCLEOTIDE SEQUENCE [LARGE SCALE GENOMIC DNA]</scope>
    <source>
        <strain evidence="2 3">XMNu-373</strain>
    </source>
</reference>
<dbReference type="CDD" id="cd00138">
    <property type="entry name" value="PLDc_SF"/>
    <property type="match status" value="1"/>
</dbReference>
<dbReference type="PROSITE" id="PS50943">
    <property type="entry name" value="HTH_CROC1"/>
    <property type="match status" value="1"/>
</dbReference>
<proteinExistence type="predicted"/>
<dbReference type="InterPro" id="IPR010982">
    <property type="entry name" value="Lambda_DNA-bd_dom_sf"/>
</dbReference>
<dbReference type="Proteomes" id="UP000460435">
    <property type="component" value="Unassembled WGS sequence"/>
</dbReference>
<gene>
    <name evidence="2" type="ORF">F7O44_24215</name>
</gene>
<keyword evidence="3" id="KW-1185">Reference proteome</keyword>
<dbReference type="EMBL" id="WLZY01000010">
    <property type="protein sequence ID" value="NDL60183.1"/>
    <property type="molecule type" value="Genomic_DNA"/>
</dbReference>
<dbReference type="SUPFAM" id="SSF56024">
    <property type="entry name" value="Phospholipase D/nuclease"/>
    <property type="match status" value="1"/>
</dbReference>
<dbReference type="CDD" id="cd00093">
    <property type="entry name" value="HTH_XRE"/>
    <property type="match status" value="1"/>
</dbReference>
<dbReference type="AlphaFoldDB" id="A0A7K3MA68"/>
<dbReference type="RefSeq" id="WP_162452886.1">
    <property type="nucleotide sequence ID" value="NZ_WLZY01000010.1"/>
</dbReference>
<dbReference type="SMART" id="SM00530">
    <property type="entry name" value="HTH_XRE"/>
    <property type="match status" value="1"/>
</dbReference>
<evidence type="ECO:0000313" key="3">
    <source>
        <dbReference type="Proteomes" id="UP000460435"/>
    </source>
</evidence>
<organism evidence="2 3">
    <name type="scientific">Phytoactinopolyspora mesophila</name>
    <dbReference type="NCBI Taxonomy" id="2650750"/>
    <lineage>
        <taxon>Bacteria</taxon>
        <taxon>Bacillati</taxon>
        <taxon>Actinomycetota</taxon>
        <taxon>Actinomycetes</taxon>
        <taxon>Jiangellales</taxon>
        <taxon>Jiangellaceae</taxon>
        <taxon>Phytoactinopolyspora</taxon>
    </lineage>
</organism>
<name>A0A7K3MA68_9ACTN</name>
<comment type="caution">
    <text evidence="2">The sequence shown here is derived from an EMBL/GenBank/DDBJ whole genome shotgun (WGS) entry which is preliminary data.</text>
</comment>
<sequence length="248" mass="27718">MANDRLRASMTSAGMTIATLSEYVGVDPKTVERWIAKERIPHRTHRMSVAAALGQDDGYLWPSILEQGRTPAISRAELVTIHQNRRTVPLDTWLSLTRNARESIDILAYAASFLHDALPDFVDILAEKAAAGVGIRLLLGDPESDGVRLRGREEGIDDMLAARCRLTWRYFASIITTDGVIARKHGSTLYNSIFRFDDAMLTNTHIYGAPASHSPTLHIQRLPEGRLFKNYMLGFERVWSTGEPVTDL</sequence>
<evidence type="ECO:0000313" key="2">
    <source>
        <dbReference type="EMBL" id="NDL60183.1"/>
    </source>
</evidence>
<dbReference type="SUPFAM" id="SSF47413">
    <property type="entry name" value="lambda repressor-like DNA-binding domains"/>
    <property type="match status" value="1"/>
</dbReference>
<dbReference type="Gene3D" id="3.30.870.10">
    <property type="entry name" value="Endonuclease Chain A"/>
    <property type="match status" value="1"/>
</dbReference>
<protein>
    <submittedName>
        <fullName evidence="2">XRE family transcriptional regulator</fullName>
    </submittedName>
</protein>
<dbReference type="InterPro" id="IPR001387">
    <property type="entry name" value="Cro/C1-type_HTH"/>
</dbReference>
<feature type="domain" description="HTH cro/C1-type" evidence="1">
    <location>
        <begin position="6"/>
        <end position="60"/>
    </location>
</feature>